<name>A0AA88A2N8_FICCA</name>
<organism evidence="1 2">
    <name type="scientific">Ficus carica</name>
    <name type="common">Common fig</name>
    <dbReference type="NCBI Taxonomy" id="3494"/>
    <lineage>
        <taxon>Eukaryota</taxon>
        <taxon>Viridiplantae</taxon>
        <taxon>Streptophyta</taxon>
        <taxon>Embryophyta</taxon>
        <taxon>Tracheophyta</taxon>
        <taxon>Spermatophyta</taxon>
        <taxon>Magnoliopsida</taxon>
        <taxon>eudicotyledons</taxon>
        <taxon>Gunneridae</taxon>
        <taxon>Pentapetalae</taxon>
        <taxon>rosids</taxon>
        <taxon>fabids</taxon>
        <taxon>Rosales</taxon>
        <taxon>Moraceae</taxon>
        <taxon>Ficeae</taxon>
        <taxon>Ficus</taxon>
    </lineage>
</organism>
<dbReference type="Proteomes" id="UP001187192">
    <property type="component" value="Unassembled WGS sequence"/>
</dbReference>
<evidence type="ECO:0000313" key="2">
    <source>
        <dbReference type="Proteomes" id="UP001187192"/>
    </source>
</evidence>
<protein>
    <submittedName>
        <fullName evidence="1">Uncharacterized protein</fullName>
    </submittedName>
</protein>
<proteinExistence type="predicted"/>
<dbReference type="AlphaFoldDB" id="A0AA88A2N8"/>
<dbReference type="PANTHER" id="PTHR48453">
    <property type="entry name" value="CCHC-TYPE DOMAIN-CONTAINING PROTEIN"/>
    <property type="match status" value="1"/>
</dbReference>
<dbReference type="EMBL" id="BTGU01000024">
    <property type="protein sequence ID" value="GMN47013.1"/>
    <property type="molecule type" value="Genomic_DNA"/>
</dbReference>
<reference evidence="1" key="1">
    <citation type="submission" date="2023-07" db="EMBL/GenBank/DDBJ databases">
        <title>draft genome sequence of fig (Ficus carica).</title>
        <authorList>
            <person name="Takahashi T."/>
            <person name="Nishimura K."/>
        </authorList>
    </citation>
    <scope>NUCLEOTIDE SEQUENCE</scope>
</reference>
<accession>A0AA88A2N8</accession>
<gene>
    <name evidence="1" type="ORF">TIFTF001_016186</name>
</gene>
<keyword evidence="2" id="KW-1185">Reference proteome</keyword>
<evidence type="ECO:0000313" key="1">
    <source>
        <dbReference type="EMBL" id="GMN47013.1"/>
    </source>
</evidence>
<dbReference type="PANTHER" id="PTHR48453:SF1">
    <property type="entry name" value="CCHC-TYPE DOMAIN-CONTAINING PROTEIN"/>
    <property type="match status" value="1"/>
</dbReference>
<comment type="caution">
    <text evidence="1">The sequence shown here is derived from an EMBL/GenBank/DDBJ whole genome shotgun (WGS) entry which is preliminary data.</text>
</comment>
<sequence length="198" mass="21964">MDCIPALSAQTFVKGSLAAIPCLIRINYVCFVGFCLHSIWRSKNKFCFKGTRVHVSELVRLVSRLFQEYPSSISVGPPHDPQVGATFYFALIRSAKCKSTCKVKGINNLLACRYCFNKAFDKFYYLHAATRYGGNHQYQFVYSTMVCIHGLMAYDKLNTGLSIVTKGSGMSTIQDSTPTTSALHSSAPTPGFLLVHVH</sequence>